<organism evidence="4 5">
    <name type="scientific">Streptococcus troglodytae</name>
    <dbReference type="NCBI Taxonomy" id="1111760"/>
    <lineage>
        <taxon>Bacteria</taxon>
        <taxon>Bacillati</taxon>
        <taxon>Bacillota</taxon>
        <taxon>Bacilli</taxon>
        <taxon>Lactobacillales</taxon>
        <taxon>Streptococcaceae</taxon>
        <taxon>Streptococcus</taxon>
    </lineage>
</organism>
<proteinExistence type="predicted"/>
<evidence type="ECO:0000313" key="5">
    <source>
        <dbReference type="Proteomes" id="UP000217758"/>
    </source>
</evidence>
<dbReference type="KEGG" id="strg:SRT_10570"/>
<dbReference type="AlphaFoldDB" id="A0A1L7LJM2"/>
<name>A0A1L7LJM2_9STRE</name>
<dbReference type="PROSITE" id="PS50075">
    <property type="entry name" value="CARRIER"/>
    <property type="match status" value="1"/>
</dbReference>
<keyword evidence="5" id="KW-1185">Reference proteome</keyword>
<dbReference type="InterPro" id="IPR020806">
    <property type="entry name" value="PKS_PP-bd"/>
</dbReference>
<keyword evidence="2" id="KW-0597">Phosphoprotein</keyword>
<dbReference type="EMBL" id="AP014612">
    <property type="protein sequence ID" value="BAQ24318.1"/>
    <property type="molecule type" value="Genomic_DNA"/>
</dbReference>
<sequence>MELSNNLLRDYQIDFGMKAMSNESAITVLEHTLRDKIEENQAIVMYGSEKLRSKLNQMNRSDKKNNNNCTNQSAVTDNNRLIEKTETFFVELFSDLLSISVDELDMDIRFQEYGVDSFIVKEFNEIIEKKLVRLSKTILFEYQTIRELANYVAQEYKEQLCHIFLLKIQQYKRKK</sequence>
<accession>A0A1L7LJM2</accession>
<reference evidence="4 5" key="1">
    <citation type="journal article" date="2016" name="Microbiol. Immunol.">
        <title>Complete genome sequence of Streptococcus troglodytae TKU31 isolated from the oral cavity of a chimpanzee (Pan troglodytes).</title>
        <authorList>
            <person name="Okamoto M."/>
            <person name="Naito M."/>
            <person name="Miyanohara M."/>
            <person name="Imai S."/>
            <person name="Nomura Y."/>
            <person name="Saito W."/>
            <person name="Momoi Y."/>
            <person name="Takada K."/>
            <person name="Miyabe-Nishiwaki T."/>
            <person name="Tomonaga M."/>
            <person name="Hanada N."/>
        </authorList>
    </citation>
    <scope>NUCLEOTIDE SEQUENCE [LARGE SCALE GENOMIC DNA]</scope>
    <source>
        <strain evidence="5">TKU 31</strain>
    </source>
</reference>
<dbReference type="SUPFAM" id="SSF47336">
    <property type="entry name" value="ACP-like"/>
    <property type="match status" value="1"/>
</dbReference>
<dbReference type="InterPro" id="IPR036736">
    <property type="entry name" value="ACP-like_sf"/>
</dbReference>
<dbReference type="Gene3D" id="1.10.1200.10">
    <property type="entry name" value="ACP-like"/>
    <property type="match status" value="1"/>
</dbReference>
<dbReference type="GO" id="GO:0031177">
    <property type="term" value="F:phosphopantetheine binding"/>
    <property type="evidence" value="ECO:0007669"/>
    <property type="project" value="InterPro"/>
</dbReference>
<dbReference type="Pfam" id="PF00550">
    <property type="entry name" value="PP-binding"/>
    <property type="match status" value="1"/>
</dbReference>
<dbReference type="Proteomes" id="UP000217758">
    <property type="component" value="Chromosome"/>
</dbReference>
<gene>
    <name evidence="4" type="ORF">SRT_10570</name>
</gene>
<dbReference type="InterPro" id="IPR009081">
    <property type="entry name" value="PP-bd_ACP"/>
</dbReference>
<protein>
    <submittedName>
        <fullName evidence="4">Amino acid adenylation enzyme/thioester reductase family protein</fullName>
    </submittedName>
</protein>
<dbReference type="SMART" id="SM00823">
    <property type="entry name" value="PKS_PP"/>
    <property type="match status" value="1"/>
</dbReference>
<dbReference type="SMART" id="SM01294">
    <property type="entry name" value="PKS_PP_betabranch"/>
    <property type="match status" value="1"/>
</dbReference>
<evidence type="ECO:0000256" key="2">
    <source>
        <dbReference type="ARBA" id="ARBA00022553"/>
    </source>
</evidence>
<evidence type="ECO:0000256" key="1">
    <source>
        <dbReference type="ARBA" id="ARBA00022450"/>
    </source>
</evidence>
<evidence type="ECO:0000313" key="4">
    <source>
        <dbReference type="EMBL" id="BAQ24318.1"/>
    </source>
</evidence>
<keyword evidence="1" id="KW-0596">Phosphopantetheine</keyword>
<evidence type="ECO:0000259" key="3">
    <source>
        <dbReference type="PROSITE" id="PS50075"/>
    </source>
</evidence>
<feature type="domain" description="Carrier" evidence="3">
    <location>
        <begin position="80"/>
        <end position="156"/>
    </location>
</feature>